<dbReference type="Proteomes" id="UP001310248">
    <property type="component" value="Unassembled WGS sequence"/>
</dbReference>
<comment type="caution">
    <text evidence="1">The sequence shown here is derived from an EMBL/GenBank/DDBJ whole genome shotgun (WGS) entry which is preliminary data.</text>
</comment>
<keyword evidence="2" id="KW-1185">Reference proteome</keyword>
<dbReference type="EMBL" id="JAYDYW010000004">
    <property type="protein sequence ID" value="MEE1673248.1"/>
    <property type="molecule type" value="Genomic_DNA"/>
</dbReference>
<name>A0ABU7G1G2_9ALTE</name>
<accession>A0ABU7G1G2</accession>
<sequence length="104" mass="11711">MTNSNDWKLKLRYGKETTLYTHYTVLAEGVCGEIKEGFSCPKGNAIMGIKVWATDIDESSDMVISIGNQIGFEVTGEIQIYSTEPEELPRENPHGYDIQFTPFD</sequence>
<gene>
    <name evidence="1" type="ORF">SNR37_002662</name>
</gene>
<organism evidence="1 2">
    <name type="scientific">Agarivorans aestuarii</name>
    <dbReference type="NCBI Taxonomy" id="1563703"/>
    <lineage>
        <taxon>Bacteria</taxon>
        <taxon>Pseudomonadati</taxon>
        <taxon>Pseudomonadota</taxon>
        <taxon>Gammaproteobacteria</taxon>
        <taxon>Alteromonadales</taxon>
        <taxon>Alteromonadaceae</taxon>
        <taxon>Agarivorans</taxon>
    </lineage>
</organism>
<proteinExistence type="predicted"/>
<evidence type="ECO:0000313" key="2">
    <source>
        <dbReference type="Proteomes" id="UP001310248"/>
    </source>
</evidence>
<protein>
    <submittedName>
        <fullName evidence="1">Uncharacterized protein</fullName>
    </submittedName>
</protein>
<dbReference type="RefSeq" id="WP_329774589.1">
    <property type="nucleotide sequence ID" value="NZ_JAYDYW010000004.1"/>
</dbReference>
<evidence type="ECO:0000313" key="1">
    <source>
        <dbReference type="EMBL" id="MEE1673248.1"/>
    </source>
</evidence>
<reference evidence="2" key="1">
    <citation type="submission" date="2023-07" db="EMBL/GenBank/DDBJ databases">
        <title>Draft genome sequence of Agarivorans aestuarii strain ZMCS4, a CAZymes producing bacteria isolated from the marine brown algae Clodostephus spongiosus.</title>
        <authorList>
            <person name="Lorente B."/>
            <person name="Cabral C."/>
            <person name="Frias J."/>
            <person name="Faria J."/>
            <person name="Toubarro D."/>
        </authorList>
    </citation>
    <scope>NUCLEOTIDE SEQUENCE [LARGE SCALE GENOMIC DNA]</scope>
    <source>
        <strain evidence="2">ZMCS4</strain>
    </source>
</reference>